<evidence type="ECO:0000259" key="1">
    <source>
        <dbReference type="SMART" id="SM00849"/>
    </source>
</evidence>
<dbReference type="CDD" id="cd07710">
    <property type="entry name" value="arylsulfatase_Sdsa1-like_MBL-fold"/>
    <property type="match status" value="1"/>
</dbReference>
<gene>
    <name evidence="2" type="ORF">HF964_02685</name>
</gene>
<proteinExistence type="predicted"/>
<keyword evidence="3" id="KW-1185">Reference proteome</keyword>
<dbReference type="AlphaFoldDB" id="A0A7X6N0Z8"/>
<dbReference type="GO" id="GO:0018909">
    <property type="term" value="P:dodecyl sulfate metabolic process"/>
    <property type="evidence" value="ECO:0007669"/>
    <property type="project" value="InterPro"/>
</dbReference>
<dbReference type="PANTHER" id="PTHR43223">
    <property type="entry name" value="ALKYL/ARYL-SULFATASE"/>
    <property type="match status" value="1"/>
</dbReference>
<accession>A0A7X6N0Z8</accession>
<dbReference type="InterPro" id="IPR036866">
    <property type="entry name" value="RibonucZ/Hydroxyglut_hydro"/>
</dbReference>
<dbReference type="InterPro" id="IPR044097">
    <property type="entry name" value="Bds1/SdsA1_MBL-fold"/>
</dbReference>
<dbReference type="Pfam" id="PF14863">
    <property type="entry name" value="Alkyl_sulf_dimr"/>
    <property type="match status" value="1"/>
</dbReference>
<sequence>MLVENGADLLNDFATINTKPQMKKIGDDVYFFSGYGTSNVIAIEGQTSVILIDTLESPDASAQLLADLQKETDKPVKTIIYTHGHPDHRGGASTFKATVENIYAFNNQDKPLTAINDIKHALNDRGAHQMGYHLTNAEAITMGIGKLEGHMVGMRGYEPLQPTEFIDNGVSARTIDGVLMQLATAPGENGDMGYIWLPDQQVLCCGDNYYGCFPNLAPIRGGQYRDIGNWLKSLDLLVSYDAQYVLPGHLEPLIGYKEVKKTLSNYRDALQSIFNQTLIAINQGLPVQEVVETVSLPEKFKNLPYLTEIYGTVEWSVRAIFAAYVGWFDGNPTNLHSLPTQEAANKMINLIGGASKVELAIQKAITEKDYLWALELCDLLLSIGRISTIGSKVQVLRLVAEQETTATGRHYYLSTANELEAEL</sequence>
<dbReference type="Pfam" id="PF00753">
    <property type="entry name" value="Lactamase_B"/>
    <property type="match status" value="1"/>
</dbReference>
<protein>
    <submittedName>
        <fullName evidence="2">Alkyl/aryl-sulfatase</fullName>
    </submittedName>
</protein>
<dbReference type="GO" id="GO:0046983">
    <property type="term" value="F:protein dimerization activity"/>
    <property type="evidence" value="ECO:0007669"/>
    <property type="project" value="InterPro"/>
</dbReference>
<dbReference type="GO" id="GO:0018741">
    <property type="term" value="F:linear primary-alkylsulfatase activity"/>
    <property type="evidence" value="ECO:0007669"/>
    <property type="project" value="InterPro"/>
</dbReference>
<evidence type="ECO:0000313" key="2">
    <source>
        <dbReference type="EMBL" id="NKZ23716.1"/>
    </source>
</evidence>
<dbReference type="Gene3D" id="3.60.15.30">
    <property type="entry name" value="Metallo-beta-lactamase domain"/>
    <property type="match status" value="1"/>
</dbReference>
<dbReference type="InterPro" id="IPR029228">
    <property type="entry name" value="Alkyl_sulf_dimr"/>
</dbReference>
<dbReference type="InterPro" id="IPR052195">
    <property type="entry name" value="Bact_Alkyl/Aryl-Sulfatase"/>
</dbReference>
<dbReference type="SMART" id="SM00849">
    <property type="entry name" value="Lactamase_B"/>
    <property type="match status" value="1"/>
</dbReference>
<reference evidence="2 3" key="1">
    <citation type="submission" date="2020-04" db="EMBL/GenBank/DDBJ databases">
        <title>MicrobeNet Type strains.</title>
        <authorList>
            <person name="Nicholson A.C."/>
        </authorList>
    </citation>
    <scope>NUCLEOTIDE SEQUENCE [LARGE SCALE GENOMIC DNA]</scope>
    <source>
        <strain evidence="2 3">CCUG 61472</strain>
    </source>
</reference>
<dbReference type="SUPFAM" id="SSF56281">
    <property type="entry name" value="Metallo-hydrolase/oxidoreductase"/>
    <property type="match status" value="1"/>
</dbReference>
<dbReference type="Proteomes" id="UP000549765">
    <property type="component" value="Unassembled WGS sequence"/>
</dbReference>
<dbReference type="InterPro" id="IPR001279">
    <property type="entry name" value="Metallo-B-lactamas"/>
</dbReference>
<feature type="domain" description="Metallo-beta-lactamase" evidence="1">
    <location>
        <begin position="37"/>
        <end position="249"/>
    </location>
</feature>
<evidence type="ECO:0000313" key="3">
    <source>
        <dbReference type="Proteomes" id="UP000549765"/>
    </source>
</evidence>
<name>A0A7X6N0Z8_9LACO</name>
<dbReference type="Gene3D" id="1.25.40.880">
    <property type="entry name" value="Alkyl sulfatase, dimerisation domain"/>
    <property type="match status" value="1"/>
</dbReference>
<dbReference type="InterPro" id="IPR038536">
    <property type="entry name" value="Alkyl/aryl-sulf_dimr_sf"/>
</dbReference>
<dbReference type="RefSeq" id="WP_168721500.1">
    <property type="nucleotide sequence ID" value="NZ_JAAXPN010000001.1"/>
</dbReference>
<dbReference type="PANTHER" id="PTHR43223:SF2">
    <property type="entry name" value="METALLO-BETA-LACTAMASE DOMAIN-CONTAINING PROTEIN"/>
    <property type="match status" value="1"/>
</dbReference>
<dbReference type="EMBL" id="JAAXPN010000001">
    <property type="protein sequence ID" value="NKZ23716.1"/>
    <property type="molecule type" value="Genomic_DNA"/>
</dbReference>
<comment type="caution">
    <text evidence="2">The sequence shown here is derived from an EMBL/GenBank/DDBJ whole genome shotgun (WGS) entry which is preliminary data.</text>
</comment>
<organism evidence="2 3">
    <name type="scientific">Periweissella fabalis</name>
    <dbReference type="NCBI Taxonomy" id="1070421"/>
    <lineage>
        <taxon>Bacteria</taxon>
        <taxon>Bacillati</taxon>
        <taxon>Bacillota</taxon>
        <taxon>Bacilli</taxon>
        <taxon>Lactobacillales</taxon>
        <taxon>Lactobacillaceae</taxon>
        <taxon>Periweissella</taxon>
    </lineage>
</organism>